<evidence type="ECO:0008006" key="3">
    <source>
        <dbReference type="Google" id="ProtNLM"/>
    </source>
</evidence>
<gene>
    <name evidence="1" type="ORF">EIK76_07140</name>
</gene>
<dbReference type="AlphaFoldDB" id="A0A3P3QRB6"/>
<dbReference type="RefSeq" id="WP_046520132.1">
    <property type="nucleotide sequence ID" value="NZ_LAVS01000025.1"/>
</dbReference>
<proteinExistence type="predicted"/>
<evidence type="ECO:0000313" key="2">
    <source>
        <dbReference type="Proteomes" id="UP000276260"/>
    </source>
</evidence>
<evidence type="ECO:0000313" key="1">
    <source>
        <dbReference type="EMBL" id="RRJ23821.1"/>
    </source>
</evidence>
<reference evidence="1 2" key="1">
    <citation type="submission" date="2018-11" db="EMBL/GenBank/DDBJ databases">
        <title>Draft genome analysis of Rheinheimera mesophila isolated from an industrial waste site.</title>
        <authorList>
            <person name="Yu Q."/>
            <person name="Qi Y."/>
            <person name="Zhang H."/>
            <person name="Lu Y."/>
            <person name="Pu J."/>
        </authorList>
    </citation>
    <scope>NUCLEOTIDE SEQUENCE [LARGE SCALE GENOMIC DNA]</scope>
    <source>
        <strain evidence="1 2">IITR13</strain>
    </source>
</reference>
<organism evidence="1 2">
    <name type="scientific">Rheinheimera mesophila</name>
    <dbReference type="NCBI Taxonomy" id="1547515"/>
    <lineage>
        <taxon>Bacteria</taxon>
        <taxon>Pseudomonadati</taxon>
        <taxon>Pseudomonadota</taxon>
        <taxon>Gammaproteobacteria</taxon>
        <taxon>Chromatiales</taxon>
        <taxon>Chromatiaceae</taxon>
        <taxon>Rheinheimera</taxon>
    </lineage>
</organism>
<keyword evidence="2" id="KW-1185">Reference proteome</keyword>
<dbReference type="PROSITE" id="PS51257">
    <property type="entry name" value="PROKAR_LIPOPROTEIN"/>
    <property type="match status" value="1"/>
</dbReference>
<comment type="caution">
    <text evidence="1">The sequence shown here is derived from an EMBL/GenBank/DDBJ whole genome shotgun (WGS) entry which is preliminary data.</text>
</comment>
<name>A0A3P3QRB6_9GAMM</name>
<dbReference type="OrthoDB" id="6382175at2"/>
<sequence>MKHLALVIGLSGVLLSGCNMELLSADKAFNFDFNTGSHGWTAGFSDYPADNAEIYQLESGLRVLPGNAGKKAFYLSGMNRSDDLFMYIKNQFSGLEPSTKYYARVRLTFLSNAGVGCAGVGGAPGESVYLKFGYGDKEPKQEGYYLNLDKGQQSQSGTQAKVIGNVATTGAACDGSNFAEKTVQTTTSERVPVYSDGQGRVWVFIGTDSGYEGLTSLYYKNIEIALESL</sequence>
<dbReference type="Proteomes" id="UP000276260">
    <property type="component" value="Unassembled WGS sequence"/>
</dbReference>
<protein>
    <recommendedName>
        <fullName evidence="3">Lipoprotein</fullName>
    </recommendedName>
</protein>
<accession>A0A3P3QRB6</accession>
<dbReference type="EMBL" id="RRCF01000001">
    <property type="protein sequence ID" value="RRJ23821.1"/>
    <property type="molecule type" value="Genomic_DNA"/>
</dbReference>